<evidence type="ECO:0000256" key="4">
    <source>
        <dbReference type="SAM" id="MobiDB-lite"/>
    </source>
</evidence>
<comment type="similarity">
    <text evidence="2">Belongs to the alpha/beta-type SASP family.</text>
</comment>
<comment type="function">
    <text evidence="1">SASP are bound to spore DNA. They are double-stranded DNA-binding proteins that cause DNA to change to an a-like conformation. They protect the DNA backbone from chemical and enzymatic cleavage and are thus involved in dormant spore's high resistance to UV light.</text>
</comment>
<dbReference type="RefSeq" id="WP_072851652.1">
    <property type="nucleotide sequence ID" value="NZ_FRAH01000038.1"/>
</dbReference>
<evidence type="ECO:0000313" key="6">
    <source>
        <dbReference type="Proteomes" id="UP000183975"/>
    </source>
</evidence>
<dbReference type="PROSITE" id="PS00304">
    <property type="entry name" value="SASP_1"/>
    <property type="match status" value="1"/>
</dbReference>
<dbReference type="InterPro" id="IPR018126">
    <property type="entry name" value="SASP_alpha/beta-type_CS"/>
</dbReference>
<evidence type="ECO:0000256" key="2">
    <source>
        <dbReference type="ARBA" id="ARBA00005442"/>
    </source>
</evidence>
<sequence>MKKELTPEQKADLRMKYEIAEELGLLDKITENGWKGLTSRESGRIGGIMGKRKRTQMQEGKNEKKADE</sequence>
<keyword evidence="3" id="KW-0238">DNA-binding</keyword>
<evidence type="ECO:0000256" key="3">
    <source>
        <dbReference type="ARBA" id="ARBA00023125"/>
    </source>
</evidence>
<keyword evidence="6" id="KW-1185">Reference proteome</keyword>
<dbReference type="InterPro" id="IPR038300">
    <property type="entry name" value="SASP_sf_alpha/beta"/>
</dbReference>
<dbReference type="GO" id="GO:0003690">
    <property type="term" value="F:double-stranded DNA binding"/>
    <property type="evidence" value="ECO:0007669"/>
    <property type="project" value="InterPro"/>
</dbReference>
<accession>A0A1M6UCR6</accession>
<organism evidence="5 6">
    <name type="scientific">Anaerotignum lactatifermentans DSM 14214</name>
    <dbReference type="NCBI Taxonomy" id="1121323"/>
    <lineage>
        <taxon>Bacteria</taxon>
        <taxon>Bacillati</taxon>
        <taxon>Bacillota</taxon>
        <taxon>Clostridia</taxon>
        <taxon>Lachnospirales</taxon>
        <taxon>Anaerotignaceae</taxon>
        <taxon>Anaerotignum</taxon>
    </lineage>
</organism>
<dbReference type="Gene3D" id="6.10.10.80">
    <property type="entry name" value="Small, acid-soluble spore protein, alpha/beta type-like"/>
    <property type="match status" value="1"/>
</dbReference>
<dbReference type="InterPro" id="IPR001448">
    <property type="entry name" value="SASP_alpha/beta-type"/>
</dbReference>
<dbReference type="Proteomes" id="UP000183975">
    <property type="component" value="Unassembled WGS sequence"/>
</dbReference>
<dbReference type="EMBL" id="FRAH01000038">
    <property type="protein sequence ID" value="SHK66961.1"/>
    <property type="molecule type" value="Genomic_DNA"/>
</dbReference>
<dbReference type="OrthoDB" id="1708261at2"/>
<dbReference type="AlphaFoldDB" id="A0A1M6UCR6"/>
<dbReference type="GO" id="GO:0006265">
    <property type="term" value="P:DNA topological change"/>
    <property type="evidence" value="ECO:0007669"/>
    <property type="project" value="InterPro"/>
</dbReference>
<evidence type="ECO:0000256" key="1">
    <source>
        <dbReference type="ARBA" id="ARBA00003863"/>
    </source>
</evidence>
<gene>
    <name evidence="5" type="ORF">SAMN02745138_02138</name>
</gene>
<protein>
    <submittedName>
        <fullName evidence="5">Small, acid-soluble spore protein, alpha/beta type</fullName>
    </submittedName>
</protein>
<evidence type="ECO:0000313" key="5">
    <source>
        <dbReference type="EMBL" id="SHK66961.1"/>
    </source>
</evidence>
<dbReference type="Pfam" id="PF00269">
    <property type="entry name" value="SASP"/>
    <property type="match status" value="1"/>
</dbReference>
<name>A0A1M6UCR6_9FIRM</name>
<feature type="region of interest" description="Disordered" evidence="4">
    <location>
        <begin position="37"/>
        <end position="68"/>
    </location>
</feature>
<reference evidence="5 6" key="1">
    <citation type="submission" date="2016-11" db="EMBL/GenBank/DDBJ databases">
        <authorList>
            <person name="Jaros S."/>
            <person name="Januszkiewicz K."/>
            <person name="Wedrychowicz H."/>
        </authorList>
    </citation>
    <scope>NUCLEOTIDE SEQUENCE [LARGE SCALE GENOMIC DNA]</scope>
    <source>
        <strain evidence="5 6">DSM 14214</strain>
    </source>
</reference>
<proteinExistence type="inferred from homology"/>